<evidence type="ECO:0000256" key="5">
    <source>
        <dbReference type="SAM" id="MobiDB-lite"/>
    </source>
</evidence>
<dbReference type="Proteomes" id="UP000007014">
    <property type="component" value="Chromosome 4"/>
</dbReference>
<accession>M1V6U2</accession>
<dbReference type="GeneID" id="16992693"/>
<evidence type="ECO:0000256" key="1">
    <source>
        <dbReference type="ARBA" id="ARBA00006641"/>
    </source>
</evidence>
<dbReference type="Gramene" id="CMD144CT">
    <property type="protein sequence ID" value="CMD144CT"/>
    <property type="gene ID" value="CMD144C"/>
</dbReference>
<dbReference type="PANTHER" id="PTHR23402:SF1">
    <property type="entry name" value="PYROGLUTAMYL-PEPTIDASE I"/>
    <property type="match status" value="1"/>
</dbReference>
<dbReference type="Gene3D" id="3.40.630.20">
    <property type="entry name" value="Peptidase C15, pyroglutamyl peptidase I-like"/>
    <property type="match status" value="1"/>
</dbReference>
<dbReference type="eggNOG" id="KOG4755">
    <property type="taxonomic scope" value="Eukaryota"/>
</dbReference>
<name>M1V6U2_CYAM1</name>
<dbReference type="KEGG" id="cme:CYME_CMD144C"/>
<dbReference type="PANTHER" id="PTHR23402">
    <property type="entry name" value="PROTEASE FAMILY C15 PYROGLUTAMYL-PEPTIDASE I-RELATED"/>
    <property type="match status" value="1"/>
</dbReference>
<organism evidence="6 7">
    <name type="scientific">Cyanidioschyzon merolae (strain NIES-3377 / 10D)</name>
    <name type="common">Unicellular red alga</name>
    <dbReference type="NCBI Taxonomy" id="280699"/>
    <lineage>
        <taxon>Eukaryota</taxon>
        <taxon>Rhodophyta</taxon>
        <taxon>Bangiophyceae</taxon>
        <taxon>Cyanidiales</taxon>
        <taxon>Cyanidiaceae</taxon>
        <taxon>Cyanidioschyzon</taxon>
    </lineage>
</organism>
<reference evidence="6 7" key="1">
    <citation type="journal article" date="2004" name="Nature">
        <title>Genome sequence of the ultrasmall unicellular red alga Cyanidioschyzon merolae 10D.</title>
        <authorList>
            <person name="Matsuzaki M."/>
            <person name="Misumi O."/>
            <person name="Shin-i T."/>
            <person name="Maruyama S."/>
            <person name="Takahara M."/>
            <person name="Miyagishima S."/>
            <person name="Mori T."/>
            <person name="Nishida K."/>
            <person name="Yagisawa F."/>
            <person name="Nishida K."/>
            <person name="Yoshida Y."/>
            <person name="Nishimura Y."/>
            <person name="Nakao S."/>
            <person name="Kobayashi T."/>
            <person name="Momoyama Y."/>
            <person name="Higashiyama T."/>
            <person name="Minoda A."/>
            <person name="Sano M."/>
            <person name="Nomoto H."/>
            <person name="Oishi K."/>
            <person name="Hayashi H."/>
            <person name="Ohta F."/>
            <person name="Nishizaka S."/>
            <person name="Haga S."/>
            <person name="Miura S."/>
            <person name="Morishita T."/>
            <person name="Kabeya Y."/>
            <person name="Terasawa K."/>
            <person name="Suzuki Y."/>
            <person name="Ishii Y."/>
            <person name="Asakawa S."/>
            <person name="Takano H."/>
            <person name="Ohta N."/>
            <person name="Kuroiwa H."/>
            <person name="Tanaka K."/>
            <person name="Shimizu N."/>
            <person name="Sugano S."/>
            <person name="Sato N."/>
            <person name="Nozaki H."/>
            <person name="Ogasawara N."/>
            <person name="Kohara Y."/>
            <person name="Kuroiwa T."/>
        </authorList>
    </citation>
    <scope>NUCLEOTIDE SEQUENCE [LARGE SCALE GENOMIC DNA]</scope>
    <source>
        <strain evidence="6 7">10D</strain>
    </source>
</reference>
<dbReference type="InterPro" id="IPR036440">
    <property type="entry name" value="Peptidase_C15-like_sf"/>
</dbReference>
<dbReference type="RefSeq" id="XP_005535495.1">
    <property type="nucleotide sequence ID" value="XM_005535438.1"/>
</dbReference>
<dbReference type="GO" id="GO:0006508">
    <property type="term" value="P:proteolysis"/>
    <property type="evidence" value="ECO:0007669"/>
    <property type="project" value="UniProtKB-KW"/>
</dbReference>
<dbReference type="InterPro" id="IPR016125">
    <property type="entry name" value="Peptidase_C15-like"/>
</dbReference>
<evidence type="ECO:0000313" key="6">
    <source>
        <dbReference type="EMBL" id="BAM79209.1"/>
    </source>
</evidence>
<sequence>MRAASTSKPVGAHEETGHLGGAHSTYVSSAQVTNAEHENELQVVDLPRAPPSLSKAVTYFYITGFGRFALMEDNPTERVVLRLREILQDPGRVQMLHERLVRIVDLRILEVSAAAAHETLAEMKTQCLQMRQKPNISSDGRNRTVCFLHLGVDASADGFLVERSAVNEALFRFPDERGWQPTTPIPIVRGAQLGARYELDGEALASLCERTESLLNEWGRTNWTVRVNDDAGRFLCNYLFYLSAFEGLAENGHHLWQTFFLHCPMETVAPLDVQVDVVLAFMVAVAQSNAQQGPLEGILAR</sequence>
<dbReference type="GO" id="GO:0008234">
    <property type="term" value="F:cysteine-type peptidase activity"/>
    <property type="evidence" value="ECO:0007669"/>
    <property type="project" value="UniProtKB-KW"/>
</dbReference>
<proteinExistence type="inferred from homology"/>
<dbReference type="EMBL" id="AP006486">
    <property type="protein sequence ID" value="BAM79209.1"/>
    <property type="molecule type" value="Genomic_DNA"/>
</dbReference>
<reference evidence="6 7" key="2">
    <citation type="journal article" date="2007" name="BMC Biol.">
        <title>A 100%-complete sequence reveals unusually simple genomic features in the hot-spring red alga Cyanidioschyzon merolae.</title>
        <authorList>
            <person name="Nozaki H."/>
            <person name="Takano H."/>
            <person name="Misumi O."/>
            <person name="Terasawa K."/>
            <person name="Matsuzaki M."/>
            <person name="Maruyama S."/>
            <person name="Nishida K."/>
            <person name="Yagisawa F."/>
            <person name="Yoshida Y."/>
            <person name="Fujiwara T."/>
            <person name="Takio S."/>
            <person name="Tamura K."/>
            <person name="Chung S.J."/>
            <person name="Nakamura S."/>
            <person name="Kuroiwa H."/>
            <person name="Tanaka K."/>
            <person name="Sato N."/>
            <person name="Kuroiwa T."/>
        </authorList>
    </citation>
    <scope>NUCLEOTIDE SEQUENCE [LARGE SCALE GENOMIC DNA]</scope>
    <source>
        <strain evidence="6 7">10D</strain>
    </source>
</reference>
<dbReference type="OMA" id="PGRFVCN"/>
<dbReference type="AlphaFoldDB" id="M1V6U2"/>
<feature type="region of interest" description="Disordered" evidence="5">
    <location>
        <begin position="1"/>
        <end position="22"/>
    </location>
</feature>
<protein>
    <recommendedName>
        <fullName evidence="8">Pyrrolidone-carboxylate peptidase</fullName>
    </recommendedName>
</protein>
<keyword evidence="7" id="KW-1185">Reference proteome</keyword>
<dbReference type="SUPFAM" id="SSF53182">
    <property type="entry name" value="Pyrrolidone carboxyl peptidase (pyroglutamate aminopeptidase)"/>
    <property type="match status" value="1"/>
</dbReference>
<evidence type="ECO:0000256" key="2">
    <source>
        <dbReference type="ARBA" id="ARBA00022670"/>
    </source>
</evidence>
<evidence type="ECO:0000256" key="3">
    <source>
        <dbReference type="ARBA" id="ARBA00022801"/>
    </source>
</evidence>
<dbReference type="HOGENOM" id="CLU_070714_0_0_1"/>
<evidence type="ECO:0008006" key="8">
    <source>
        <dbReference type="Google" id="ProtNLM"/>
    </source>
</evidence>
<comment type="similarity">
    <text evidence="1">Belongs to the peptidase C15 family.</text>
</comment>
<gene>
    <name evidence="6" type="ORF">CYME_CMD144C</name>
</gene>
<keyword evidence="3" id="KW-0378">Hydrolase</keyword>
<dbReference type="OrthoDB" id="407146at2759"/>
<keyword evidence="4" id="KW-0788">Thiol protease</keyword>
<evidence type="ECO:0000256" key="4">
    <source>
        <dbReference type="ARBA" id="ARBA00022807"/>
    </source>
</evidence>
<keyword evidence="2" id="KW-0645">Protease</keyword>
<evidence type="ECO:0000313" key="7">
    <source>
        <dbReference type="Proteomes" id="UP000007014"/>
    </source>
</evidence>